<proteinExistence type="predicted"/>
<organism evidence="1">
    <name type="scientific">Trichuris suis</name>
    <name type="common">pig whipworm</name>
    <dbReference type="NCBI Taxonomy" id="68888"/>
    <lineage>
        <taxon>Eukaryota</taxon>
        <taxon>Metazoa</taxon>
        <taxon>Ecdysozoa</taxon>
        <taxon>Nematoda</taxon>
        <taxon>Enoplea</taxon>
        <taxon>Dorylaimia</taxon>
        <taxon>Trichinellida</taxon>
        <taxon>Trichuridae</taxon>
        <taxon>Trichuris</taxon>
    </lineage>
</organism>
<dbReference type="EMBL" id="KL367540">
    <property type="protein sequence ID" value="KFD65327.1"/>
    <property type="molecule type" value="Genomic_DNA"/>
</dbReference>
<sequence>MLRTTVKKANSRPTAYRQFPVKVNGRRKRNGSALLTPSSSLECQGTTFRAEPVLKPFKADMRRRVEKS</sequence>
<evidence type="ECO:0000313" key="1">
    <source>
        <dbReference type="EMBL" id="KFD65327.1"/>
    </source>
</evidence>
<reference evidence="1" key="1">
    <citation type="journal article" date="2014" name="Nat. Genet.">
        <title>Genome and transcriptome of the porcine whipworm Trichuris suis.</title>
        <authorList>
            <person name="Jex A.R."/>
            <person name="Nejsum P."/>
            <person name="Schwarz E.M."/>
            <person name="Hu L."/>
            <person name="Young N.D."/>
            <person name="Hall R.S."/>
            <person name="Korhonen P.K."/>
            <person name="Liao S."/>
            <person name="Thamsborg S."/>
            <person name="Xia J."/>
            <person name="Xu P."/>
            <person name="Wang S."/>
            <person name="Scheerlinck J.P."/>
            <person name="Hofmann A."/>
            <person name="Sternberg P.W."/>
            <person name="Wang J."/>
            <person name="Gasser R.B."/>
        </authorList>
    </citation>
    <scope>NUCLEOTIDE SEQUENCE [LARGE SCALE GENOMIC DNA]</scope>
    <source>
        <strain evidence="1">DCEP-RM93F</strain>
    </source>
</reference>
<accession>A0A085N781</accession>
<name>A0A085N781_9BILA</name>
<protein>
    <submittedName>
        <fullName evidence="1">Uncharacterized protein</fullName>
    </submittedName>
</protein>
<dbReference type="Proteomes" id="UP000030758">
    <property type="component" value="Unassembled WGS sequence"/>
</dbReference>
<dbReference type="AlphaFoldDB" id="A0A085N781"/>
<gene>
    <name evidence="1" type="ORF">M514_22487</name>
</gene>